<keyword evidence="9" id="KW-0902">Two-component regulatory system</keyword>
<dbReference type="SUPFAM" id="SSF55874">
    <property type="entry name" value="ATPase domain of HSP90 chaperone/DNA topoisomerase II/histidine kinase"/>
    <property type="match status" value="1"/>
</dbReference>
<dbReference type="PANTHER" id="PTHR45436:SF5">
    <property type="entry name" value="SENSOR HISTIDINE KINASE TRCS"/>
    <property type="match status" value="1"/>
</dbReference>
<dbReference type="InterPro" id="IPR003594">
    <property type="entry name" value="HATPase_dom"/>
</dbReference>
<feature type="domain" description="Histidine kinase" evidence="12">
    <location>
        <begin position="117"/>
        <end position="338"/>
    </location>
</feature>
<proteinExistence type="predicted"/>
<dbReference type="SUPFAM" id="SSF47384">
    <property type="entry name" value="Homodimeric domain of signal transducing histidine kinase"/>
    <property type="match status" value="1"/>
</dbReference>
<dbReference type="Gene3D" id="1.10.287.130">
    <property type="match status" value="1"/>
</dbReference>
<dbReference type="Proteomes" id="UP000030982">
    <property type="component" value="Unassembled WGS sequence"/>
</dbReference>
<dbReference type="EC" id="2.7.13.3" evidence="3"/>
<keyword evidence="4" id="KW-0597">Phosphoprotein</keyword>
<organism evidence="13 14">
    <name type="scientific">Sinomonas humi</name>
    <dbReference type="NCBI Taxonomy" id="1338436"/>
    <lineage>
        <taxon>Bacteria</taxon>
        <taxon>Bacillati</taxon>
        <taxon>Actinomycetota</taxon>
        <taxon>Actinomycetes</taxon>
        <taxon>Micrococcales</taxon>
        <taxon>Micrococcaceae</taxon>
        <taxon>Sinomonas</taxon>
    </lineage>
</organism>
<evidence type="ECO:0000256" key="9">
    <source>
        <dbReference type="ARBA" id="ARBA00023012"/>
    </source>
</evidence>
<dbReference type="Pfam" id="PF02518">
    <property type="entry name" value="HATPase_c"/>
    <property type="match status" value="1"/>
</dbReference>
<accession>A0A0B2AHD2</accession>
<comment type="caution">
    <text evidence="13">The sequence shown here is derived from an EMBL/GenBank/DDBJ whole genome shotgun (WGS) entry which is preliminary data.</text>
</comment>
<dbReference type="Gene3D" id="3.30.565.10">
    <property type="entry name" value="Histidine kinase-like ATPase, C-terminal domain"/>
    <property type="match status" value="1"/>
</dbReference>
<dbReference type="OrthoDB" id="9786919at2"/>
<reference evidence="13 14" key="1">
    <citation type="submission" date="2014-09" db="EMBL/GenBank/DDBJ databases">
        <title>Genome sequence of Sinomonas sp. MUSC 117.</title>
        <authorList>
            <person name="Lee L.-H."/>
        </authorList>
    </citation>
    <scope>NUCLEOTIDE SEQUENCE [LARGE SCALE GENOMIC DNA]</scope>
    <source>
        <strain evidence="13 14">MUSC 117</strain>
    </source>
</reference>
<evidence type="ECO:0000256" key="3">
    <source>
        <dbReference type="ARBA" id="ARBA00012438"/>
    </source>
</evidence>
<dbReference type="InterPro" id="IPR050428">
    <property type="entry name" value="TCS_sensor_his_kinase"/>
</dbReference>
<keyword evidence="6 11" id="KW-0812">Transmembrane</keyword>
<evidence type="ECO:0000313" key="14">
    <source>
        <dbReference type="Proteomes" id="UP000030982"/>
    </source>
</evidence>
<keyword evidence="14" id="KW-1185">Reference proteome</keyword>
<evidence type="ECO:0000259" key="12">
    <source>
        <dbReference type="PROSITE" id="PS50109"/>
    </source>
</evidence>
<comment type="subcellular location">
    <subcellularLocation>
        <location evidence="2">Cell membrane</location>
    </subcellularLocation>
</comment>
<evidence type="ECO:0000256" key="11">
    <source>
        <dbReference type="SAM" id="Phobius"/>
    </source>
</evidence>
<evidence type="ECO:0000256" key="6">
    <source>
        <dbReference type="ARBA" id="ARBA00022692"/>
    </source>
</evidence>
<dbReference type="InterPro" id="IPR036097">
    <property type="entry name" value="HisK_dim/P_sf"/>
</dbReference>
<evidence type="ECO:0000256" key="2">
    <source>
        <dbReference type="ARBA" id="ARBA00004236"/>
    </source>
</evidence>
<evidence type="ECO:0000256" key="5">
    <source>
        <dbReference type="ARBA" id="ARBA00022679"/>
    </source>
</evidence>
<evidence type="ECO:0000256" key="8">
    <source>
        <dbReference type="ARBA" id="ARBA00022989"/>
    </source>
</evidence>
<comment type="catalytic activity">
    <reaction evidence="1">
        <text>ATP + protein L-histidine = ADP + protein N-phospho-L-histidine.</text>
        <dbReference type="EC" id="2.7.13.3"/>
    </reaction>
</comment>
<keyword evidence="7" id="KW-0418">Kinase</keyword>
<evidence type="ECO:0000256" key="4">
    <source>
        <dbReference type="ARBA" id="ARBA00022553"/>
    </source>
</evidence>
<dbReference type="CDD" id="cd00075">
    <property type="entry name" value="HATPase"/>
    <property type="match status" value="1"/>
</dbReference>
<evidence type="ECO:0000256" key="1">
    <source>
        <dbReference type="ARBA" id="ARBA00000085"/>
    </source>
</evidence>
<name>A0A0B2AHD2_9MICC</name>
<dbReference type="CDD" id="cd00082">
    <property type="entry name" value="HisKA"/>
    <property type="match status" value="1"/>
</dbReference>
<dbReference type="STRING" id="1338436.LK10_17220"/>
<evidence type="ECO:0000313" key="13">
    <source>
        <dbReference type="EMBL" id="KHL01173.1"/>
    </source>
</evidence>
<dbReference type="InterPro" id="IPR005467">
    <property type="entry name" value="His_kinase_dom"/>
</dbReference>
<gene>
    <name evidence="13" type="ORF">LK10_17220</name>
</gene>
<dbReference type="PROSITE" id="PS50109">
    <property type="entry name" value="HIS_KIN"/>
    <property type="match status" value="1"/>
</dbReference>
<keyword evidence="8 11" id="KW-1133">Transmembrane helix</keyword>
<dbReference type="AlphaFoldDB" id="A0A0B2AHD2"/>
<feature type="transmembrane region" description="Helical" evidence="11">
    <location>
        <begin position="74"/>
        <end position="95"/>
    </location>
</feature>
<dbReference type="GO" id="GO:0000155">
    <property type="term" value="F:phosphorelay sensor kinase activity"/>
    <property type="evidence" value="ECO:0007669"/>
    <property type="project" value="InterPro"/>
</dbReference>
<dbReference type="SMART" id="SM00388">
    <property type="entry name" value="HisKA"/>
    <property type="match status" value="1"/>
</dbReference>
<dbReference type="PANTHER" id="PTHR45436">
    <property type="entry name" value="SENSOR HISTIDINE KINASE YKOH"/>
    <property type="match status" value="1"/>
</dbReference>
<dbReference type="Pfam" id="PF00512">
    <property type="entry name" value="HisKA"/>
    <property type="match status" value="1"/>
</dbReference>
<dbReference type="InterPro" id="IPR003661">
    <property type="entry name" value="HisK_dim/P_dom"/>
</dbReference>
<keyword evidence="10 11" id="KW-0472">Membrane</keyword>
<dbReference type="InterPro" id="IPR004358">
    <property type="entry name" value="Sig_transdc_His_kin-like_C"/>
</dbReference>
<keyword evidence="5" id="KW-0808">Transferase</keyword>
<dbReference type="RefSeq" id="WP_043126317.1">
    <property type="nucleotide sequence ID" value="NZ_JTDL01000144.1"/>
</dbReference>
<evidence type="ECO:0000256" key="7">
    <source>
        <dbReference type="ARBA" id="ARBA00022777"/>
    </source>
</evidence>
<dbReference type="InterPro" id="IPR036890">
    <property type="entry name" value="HATPase_C_sf"/>
</dbReference>
<dbReference type="PRINTS" id="PR00344">
    <property type="entry name" value="BCTRLSENSOR"/>
</dbReference>
<protein>
    <recommendedName>
        <fullName evidence="3">histidine kinase</fullName>
        <ecNumber evidence="3">2.7.13.3</ecNumber>
    </recommendedName>
</protein>
<dbReference type="SMART" id="SM00387">
    <property type="entry name" value="HATPase_c"/>
    <property type="match status" value="1"/>
</dbReference>
<dbReference type="GO" id="GO:0005886">
    <property type="term" value="C:plasma membrane"/>
    <property type="evidence" value="ECO:0007669"/>
    <property type="project" value="UniProtKB-SubCell"/>
</dbReference>
<sequence length="340" mass="35142">MSWGKQRRARNSDEVALRRAALRVGMQIAGAVAVVVVLLLAGAAVFLWAKSQPAEVLSHLQRSEPQVVLDTVDVLGILVVGGIAGIVLGGIVGVLSARRAVRPLGEALALQRRFVQDASHELRTPLAVLDTRIQLAQKRLGPDSEAAPVLAQLRSDSASLAAVIEDLLHGIAGSGPDLTESPTDLAELARAVVADLGVMAVDRRIVLAAETPAEPVPVAVAAPAVRRVVVALADNALKYTPEGGRVTVGVRTAATPGRGTTALLTVADTGPGISGPSPERVFERFSRGGTTARLDARRSYGIGLALVREIAVRNGGSVRIAETGAGGTTMEVALPLAVSK</sequence>
<evidence type="ECO:0000256" key="10">
    <source>
        <dbReference type="ARBA" id="ARBA00023136"/>
    </source>
</evidence>
<feature type="transmembrane region" description="Helical" evidence="11">
    <location>
        <begin position="28"/>
        <end position="49"/>
    </location>
</feature>
<dbReference type="EMBL" id="JTDL01000144">
    <property type="protein sequence ID" value="KHL01173.1"/>
    <property type="molecule type" value="Genomic_DNA"/>
</dbReference>